<feature type="region of interest" description="Disordered" evidence="1">
    <location>
        <begin position="223"/>
        <end position="247"/>
    </location>
</feature>
<evidence type="ECO:0000259" key="2">
    <source>
        <dbReference type="Pfam" id="PF02036"/>
    </source>
</evidence>
<dbReference type="PANTHER" id="PTHR38693:SF1">
    <property type="entry name" value="UBIQUINONE BIOSYNTHESIS ACCESSORY FACTOR UBIJ"/>
    <property type="match status" value="1"/>
</dbReference>
<name>A0A1J5QGI3_9ZZZZ</name>
<comment type="caution">
    <text evidence="3">The sequence shown here is derived from an EMBL/GenBank/DDBJ whole genome shotgun (WGS) entry which is preliminary data.</text>
</comment>
<feature type="domain" description="SCP2" evidence="2">
    <location>
        <begin position="28"/>
        <end position="123"/>
    </location>
</feature>
<dbReference type="GO" id="GO:0006744">
    <property type="term" value="P:ubiquinone biosynthetic process"/>
    <property type="evidence" value="ECO:0007669"/>
    <property type="project" value="InterPro"/>
</dbReference>
<gene>
    <name evidence="3" type="ORF">GALL_391620</name>
</gene>
<evidence type="ECO:0000256" key="1">
    <source>
        <dbReference type="SAM" id="MobiDB-lite"/>
    </source>
</evidence>
<dbReference type="PANTHER" id="PTHR38693">
    <property type="entry name" value="UBIQUINONE BIOSYNTHESIS PROTEIN UBIJ"/>
    <property type="match status" value="1"/>
</dbReference>
<reference evidence="3" key="1">
    <citation type="submission" date="2016-10" db="EMBL/GenBank/DDBJ databases">
        <title>Sequence of Gallionella enrichment culture.</title>
        <authorList>
            <person name="Poehlein A."/>
            <person name="Muehling M."/>
            <person name="Daniel R."/>
        </authorList>
    </citation>
    <scope>NUCLEOTIDE SEQUENCE</scope>
</reference>
<dbReference type="AlphaFoldDB" id="A0A1J5QGI3"/>
<dbReference type="InterPro" id="IPR003033">
    <property type="entry name" value="SCP2_sterol-bd_dom"/>
</dbReference>
<sequence>MPNPEPFTPRTDRLNLPGFLQTGLLNVINHLLANDPQASHRLLAHAGKTLVLSAAALDMPWVIGADGLLQVNTASAPAEQPPDLHIILDAQSLREAIAKRVPLSLSGTRVTGDVELAQALSWLMAHVRWDAEDDLARWIGDIPARRFARSGKAALAQGRQLWERMGDDARDWFAQSPRDLVSRHEMTATQDAVRDLRDAAARLDKRLALLRQQLGAAFPASAGLPLERQAPQGGQGNLGRPGVSSRD</sequence>
<dbReference type="InterPro" id="IPR038989">
    <property type="entry name" value="UbiJ"/>
</dbReference>
<proteinExistence type="inferred from homology"/>
<evidence type="ECO:0000313" key="3">
    <source>
        <dbReference type="EMBL" id="OIQ79116.1"/>
    </source>
</evidence>
<dbReference type="Pfam" id="PF02036">
    <property type="entry name" value="SCP2"/>
    <property type="match status" value="1"/>
</dbReference>
<organism evidence="3">
    <name type="scientific">mine drainage metagenome</name>
    <dbReference type="NCBI Taxonomy" id="410659"/>
    <lineage>
        <taxon>unclassified sequences</taxon>
        <taxon>metagenomes</taxon>
        <taxon>ecological metagenomes</taxon>
    </lineage>
</organism>
<dbReference type="EMBL" id="MLJW01001272">
    <property type="protein sequence ID" value="OIQ79116.1"/>
    <property type="molecule type" value="Genomic_DNA"/>
</dbReference>
<protein>
    <recommendedName>
        <fullName evidence="2">SCP2 domain-containing protein</fullName>
    </recommendedName>
</protein>
<accession>A0A1J5QGI3</accession>
<dbReference type="HAMAP" id="MF_02215">
    <property type="entry name" value="UbiJ"/>
    <property type="match status" value="1"/>
</dbReference>